<evidence type="ECO:0000256" key="1">
    <source>
        <dbReference type="ARBA" id="ARBA00004123"/>
    </source>
</evidence>
<feature type="region of interest" description="Disordered" evidence="9">
    <location>
        <begin position="789"/>
        <end position="821"/>
    </location>
</feature>
<evidence type="ECO:0000256" key="8">
    <source>
        <dbReference type="ARBA" id="ARBA00023306"/>
    </source>
</evidence>
<dbReference type="InterPro" id="IPR029091">
    <property type="entry name" value="CAF1_p150_N"/>
</dbReference>
<keyword evidence="4" id="KW-0227">DNA damage</keyword>
<reference evidence="14" key="1">
    <citation type="journal article" date="2022" name="bioRxiv">
        <title>Sequencing and chromosome-scale assembly of the giantPleurodeles waltlgenome.</title>
        <authorList>
            <person name="Brown T."/>
            <person name="Elewa A."/>
            <person name="Iarovenko S."/>
            <person name="Subramanian E."/>
            <person name="Araus A.J."/>
            <person name="Petzold A."/>
            <person name="Susuki M."/>
            <person name="Suzuki K.-i.T."/>
            <person name="Hayashi T."/>
            <person name="Toyoda A."/>
            <person name="Oliveira C."/>
            <person name="Osipova E."/>
            <person name="Leigh N.D."/>
            <person name="Simon A."/>
            <person name="Yun M.H."/>
        </authorList>
    </citation>
    <scope>NUCLEOTIDE SEQUENCE</scope>
    <source>
        <strain evidence="14">20211129_DDA</strain>
        <tissue evidence="14">Liver</tissue>
    </source>
</reference>
<feature type="compositionally biased region" description="Polar residues" evidence="9">
    <location>
        <begin position="146"/>
        <end position="155"/>
    </location>
</feature>
<dbReference type="Pfam" id="PF11600">
    <property type="entry name" value="CAF1A_acidic"/>
    <property type="match status" value="1"/>
</dbReference>
<feature type="compositionally biased region" description="Low complexity" evidence="9">
    <location>
        <begin position="789"/>
        <end position="816"/>
    </location>
</feature>
<evidence type="ECO:0000256" key="7">
    <source>
        <dbReference type="ARBA" id="ARBA00023242"/>
    </source>
</evidence>
<dbReference type="PANTHER" id="PTHR15272">
    <property type="entry name" value="CHROMATIN ASSEMBLY FACTOR 1 SUBUNIT A CAF-1 SUBUNIT A"/>
    <property type="match status" value="1"/>
</dbReference>
<organism evidence="14 15">
    <name type="scientific">Pleurodeles waltl</name>
    <name type="common">Iberian ribbed newt</name>
    <dbReference type="NCBI Taxonomy" id="8319"/>
    <lineage>
        <taxon>Eukaryota</taxon>
        <taxon>Metazoa</taxon>
        <taxon>Chordata</taxon>
        <taxon>Craniata</taxon>
        <taxon>Vertebrata</taxon>
        <taxon>Euteleostomi</taxon>
        <taxon>Amphibia</taxon>
        <taxon>Batrachia</taxon>
        <taxon>Caudata</taxon>
        <taxon>Salamandroidea</taxon>
        <taxon>Salamandridae</taxon>
        <taxon>Pleurodelinae</taxon>
        <taxon>Pleurodeles</taxon>
    </lineage>
</organism>
<evidence type="ECO:0000313" key="15">
    <source>
        <dbReference type="Proteomes" id="UP001066276"/>
    </source>
</evidence>
<feature type="compositionally biased region" description="Basic and acidic residues" evidence="9">
    <location>
        <begin position="49"/>
        <end position="61"/>
    </location>
</feature>
<dbReference type="GO" id="GO:0005634">
    <property type="term" value="C:nucleus"/>
    <property type="evidence" value="ECO:0007669"/>
    <property type="project" value="UniProtKB-SubCell"/>
</dbReference>
<keyword evidence="8" id="KW-0131">Cell cycle</keyword>
<keyword evidence="7" id="KW-0539">Nucleus</keyword>
<evidence type="ECO:0000256" key="2">
    <source>
        <dbReference type="ARBA" id="ARBA00006913"/>
    </source>
</evidence>
<accession>A0AAV7L3U3</accession>
<dbReference type="InterPro" id="IPR022043">
    <property type="entry name" value="CAF1A_DD"/>
</dbReference>
<dbReference type="GO" id="GO:0033186">
    <property type="term" value="C:CAF-1 complex"/>
    <property type="evidence" value="ECO:0007669"/>
    <property type="project" value="TreeGrafter"/>
</dbReference>
<dbReference type="AlphaFoldDB" id="A0AAV7L3U3"/>
<comment type="subcellular location">
    <subcellularLocation>
        <location evidence="1">Nucleus</location>
    </subcellularLocation>
</comment>
<dbReference type="PANTHER" id="PTHR15272:SF0">
    <property type="entry name" value="CHROMATIN ASSEMBLY FACTOR 1 SUBUNIT A"/>
    <property type="match status" value="1"/>
</dbReference>
<feature type="region of interest" description="Disordered" evidence="9">
    <location>
        <begin position="1"/>
        <end position="116"/>
    </location>
</feature>
<evidence type="ECO:0000256" key="6">
    <source>
        <dbReference type="ARBA" id="ARBA00023204"/>
    </source>
</evidence>
<evidence type="ECO:0000256" key="4">
    <source>
        <dbReference type="ARBA" id="ARBA00022763"/>
    </source>
</evidence>
<dbReference type="Pfam" id="PF15539">
    <property type="entry name" value="CAF1-p150_C2"/>
    <property type="match status" value="1"/>
</dbReference>
<dbReference type="GO" id="GO:0006281">
    <property type="term" value="P:DNA repair"/>
    <property type="evidence" value="ECO:0007669"/>
    <property type="project" value="UniProtKB-KW"/>
</dbReference>
<dbReference type="Pfam" id="PF15557">
    <property type="entry name" value="CAF1-p150_N"/>
    <property type="match status" value="1"/>
</dbReference>
<feature type="domain" description="Chromatin assembly factor 1 subunit p150 C-terminal" evidence="12">
    <location>
        <begin position="688"/>
        <end position="956"/>
    </location>
</feature>
<evidence type="ECO:0000256" key="9">
    <source>
        <dbReference type="SAM" id="MobiDB-lite"/>
    </source>
</evidence>
<gene>
    <name evidence="14" type="ORF">NDU88_005377</name>
</gene>
<evidence type="ECO:0000259" key="11">
    <source>
        <dbReference type="Pfam" id="PF12253"/>
    </source>
</evidence>
<dbReference type="EMBL" id="JANPWB010000016">
    <property type="protein sequence ID" value="KAJ1085244.1"/>
    <property type="molecule type" value="Genomic_DNA"/>
</dbReference>
<feature type="compositionally biased region" description="Polar residues" evidence="9">
    <location>
        <begin position="80"/>
        <end position="89"/>
    </location>
</feature>
<dbReference type="Pfam" id="PF12253">
    <property type="entry name" value="CAF1A_dimeriz"/>
    <property type="match status" value="1"/>
</dbReference>
<feature type="compositionally biased region" description="Acidic residues" evidence="9">
    <location>
        <begin position="620"/>
        <end position="632"/>
    </location>
</feature>
<evidence type="ECO:0000313" key="14">
    <source>
        <dbReference type="EMBL" id="KAJ1085244.1"/>
    </source>
</evidence>
<feature type="region of interest" description="Disordered" evidence="9">
    <location>
        <begin position="884"/>
        <end position="908"/>
    </location>
</feature>
<keyword evidence="15" id="KW-1185">Reference proteome</keyword>
<name>A0AAV7L3U3_PLEWA</name>
<evidence type="ECO:0008006" key="16">
    <source>
        <dbReference type="Google" id="ProtNLM"/>
    </source>
</evidence>
<sequence>MPTSEEPAVTTVCPRRSPGVGLSKEKKSTPPGKKLVQARLPFKRLNPVPKEKVEGVSDVKKVKPSQNASSQNRLPKLDTSMDSLENDCQLNPEIVSPPLKTVNGKGPLDQFLKRRTDLPDPSAITIDLTEDSNSAHGCSKELNAQKDASNRTVQQVKIPLKPDLSNRNDQSEVPMETDEPSLNTLAFTNGDSKDKPSNLSNVLSDGKSLTMSQENRAVIFQGKKPVVVLEDIMMTKPALLGTREGSVVFKDSNEVVESHIEVESASPVSSPSVDSSPVAGRSPVNGNSPLAESTQENKNSTSPSSLTTPRRKIPLKTSKPSSEKKLMDQEEKKKKMQAEREERERLKEEAKNAKERAKEEAKRKKEEEKELKDKEKKEKKDKEEQEKKEKKEKEEKEKAEKLRLKEEKRKEKQDALEAKLEEKRKKEEEKRAKEEEKRIKAGKSEITRFFQKPKTQNTPKTFASSCGKFAPFEIKKNMALAPLCRVDFDQAASDKLDELLQSQTLEVSYLKELKYRKPRTSGRTVVHHHIVPANSDVIVENGETDDVQEMPDDPLNSDLLEDDTGTMGSVPERKTFGRMKLLQFSENYRPAYWGTWNKASTVIHPRKPWLKDEKVLDYEVDSDEEWEEEEPGESLSHSEGDDDEEAGDDEEDDDGFFVPHGYLSDDEGAAEEERTDPENQKVRQKLKAKEWDELVSEGKKFRVLKPLVIGCIWESSEASREMKALQRFAACILESVIAEEELAQEKCEKRKIKDQQILEKLLPLLHGNFNGSKVIIHEFQECCRRGLLSEGSEPGHPESSSTSPISPNTSRPSTPTAGENALIPSKARLKRIISENSTYEKRPDFRMCWYVHAEVLKRFDQQALPVPCQWTYLTQVNPAAKEDSLNSLTTPSTQATPVSVKRKSSGSMSITKFMKRPKEVKQVGMVETDGFQADTEDEDDEDCIVVDVQQNKDGITAAAKTTTLSVKTSPSSASVPCLSNPTTLNVLEPECAMEVVPSEAPATNMNRAMESGITGDGMVSNNHEVKTVPHGNDMLCIDNAMDTIPSNDSTICDGSGKTASATNAVHTVKTPLHCESKTETDGVCLENTIPKTSSAGGIVDITSAMESIPATSALISIPNQA</sequence>
<feature type="compositionally biased region" description="Polar residues" evidence="9">
    <location>
        <begin position="885"/>
        <end position="897"/>
    </location>
</feature>
<comment type="caution">
    <text evidence="14">The sequence shown here is derived from an EMBL/GenBank/DDBJ whole genome shotgun (WGS) entry which is preliminary data.</text>
</comment>
<keyword evidence="5" id="KW-0143">Chaperone</keyword>
<feature type="compositionally biased region" description="Polar residues" evidence="9">
    <location>
        <begin position="180"/>
        <end position="190"/>
    </location>
</feature>
<keyword evidence="6" id="KW-0234">DNA repair</keyword>
<proteinExistence type="inferred from homology"/>
<evidence type="ECO:0000259" key="12">
    <source>
        <dbReference type="Pfam" id="PF15539"/>
    </source>
</evidence>
<feature type="compositionally biased region" description="Low complexity" evidence="9">
    <location>
        <begin position="264"/>
        <end position="279"/>
    </location>
</feature>
<dbReference type="GO" id="GO:0006260">
    <property type="term" value="P:DNA replication"/>
    <property type="evidence" value="ECO:0007669"/>
    <property type="project" value="UniProtKB-KW"/>
</dbReference>
<comment type="similarity">
    <text evidence="2">Belongs to the CHAF1A family.</text>
</comment>
<dbReference type="InterPro" id="IPR021644">
    <property type="entry name" value="CAF-1_p150_acidic"/>
</dbReference>
<keyword evidence="3" id="KW-0235">DNA replication</keyword>
<evidence type="ECO:0000256" key="5">
    <source>
        <dbReference type="ARBA" id="ARBA00023186"/>
    </source>
</evidence>
<protein>
    <recommendedName>
        <fullName evidence="16">Chromatin assembly factor 1 subunit A</fullName>
    </recommendedName>
</protein>
<feature type="compositionally biased region" description="Polar residues" evidence="9">
    <location>
        <begin position="284"/>
        <end position="299"/>
    </location>
</feature>
<feature type="region of interest" description="Disordered" evidence="9">
    <location>
        <begin position="143"/>
        <end position="205"/>
    </location>
</feature>
<dbReference type="Proteomes" id="UP001066276">
    <property type="component" value="Chromosome 12"/>
</dbReference>
<feature type="region of interest" description="Disordered" evidence="9">
    <location>
        <begin position="620"/>
        <end position="683"/>
    </location>
</feature>
<feature type="compositionally biased region" description="Basic and acidic residues" evidence="9">
    <location>
        <begin position="321"/>
        <end position="438"/>
    </location>
</feature>
<evidence type="ECO:0000259" key="10">
    <source>
        <dbReference type="Pfam" id="PF11600"/>
    </source>
</evidence>
<evidence type="ECO:0000259" key="13">
    <source>
        <dbReference type="Pfam" id="PF15557"/>
    </source>
</evidence>
<feature type="compositionally biased region" description="Acidic residues" evidence="9">
    <location>
        <begin position="664"/>
        <end position="675"/>
    </location>
</feature>
<feature type="domain" description="Chromatin assembly factor 1 subunit A dimerization" evidence="11">
    <location>
        <begin position="580"/>
        <end position="652"/>
    </location>
</feature>
<dbReference type="InterPro" id="IPR029105">
    <property type="entry name" value="CAF1-p150_C2"/>
</dbReference>
<feature type="compositionally biased region" description="Polar residues" evidence="9">
    <location>
        <begin position="64"/>
        <end position="73"/>
    </location>
</feature>
<feature type="region of interest" description="Disordered" evidence="9">
    <location>
        <begin position="259"/>
        <end position="438"/>
    </location>
</feature>
<feature type="compositionally biased region" description="Acidic residues" evidence="9">
    <location>
        <begin position="640"/>
        <end position="655"/>
    </location>
</feature>
<evidence type="ECO:0000256" key="3">
    <source>
        <dbReference type="ARBA" id="ARBA00022705"/>
    </source>
</evidence>
<dbReference type="GO" id="GO:0006334">
    <property type="term" value="P:nucleosome assembly"/>
    <property type="evidence" value="ECO:0007669"/>
    <property type="project" value="TreeGrafter"/>
</dbReference>
<feature type="domain" description="Chromatin assembly factor 1 subunit p150 N-terminal" evidence="13">
    <location>
        <begin position="5"/>
        <end position="150"/>
    </location>
</feature>
<feature type="domain" description="Chromatin assembly factor 1 p150 subunit acidic region" evidence="10">
    <location>
        <begin position="372"/>
        <end position="478"/>
    </location>
</feature>